<protein>
    <submittedName>
        <fullName evidence="2">Uncharacterized protein</fullName>
    </submittedName>
</protein>
<dbReference type="PROSITE" id="PS51257">
    <property type="entry name" value="PROKAR_LIPOPROTEIN"/>
    <property type="match status" value="1"/>
</dbReference>
<name>A0A7S0YLK5_9CRYP</name>
<sequence length="104" mass="10612">MSCCSRILLAAVVLLASMSCGSAVLRAPFQMTGLTTGQIGKVMQPAAVGGGPGSLRIASGTGAHANSTQLLMDMLALHDGSAPPPPQPRRILRVELAKPAHLRG</sequence>
<accession>A0A7S0YLK5</accession>
<organism evidence="2">
    <name type="scientific">Hemiselmis tepida</name>
    <dbReference type="NCBI Taxonomy" id="464990"/>
    <lineage>
        <taxon>Eukaryota</taxon>
        <taxon>Cryptophyceae</taxon>
        <taxon>Cryptomonadales</taxon>
        <taxon>Hemiselmidaceae</taxon>
        <taxon>Hemiselmis</taxon>
    </lineage>
</organism>
<feature type="signal peptide" evidence="1">
    <location>
        <begin position="1"/>
        <end position="23"/>
    </location>
</feature>
<feature type="chain" id="PRO_5031024191" evidence="1">
    <location>
        <begin position="24"/>
        <end position="104"/>
    </location>
</feature>
<gene>
    <name evidence="2" type="ORF">HTEP1355_LOCUS2842</name>
</gene>
<evidence type="ECO:0000313" key="2">
    <source>
        <dbReference type="EMBL" id="CAD8782506.1"/>
    </source>
</evidence>
<reference evidence="2" key="1">
    <citation type="submission" date="2021-01" db="EMBL/GenBank/DDBJ databases">
        <authorList>
            <person name="Corre E."/>
            <person name="Pelletier E."/>
            <person name="Niang G."/>
            <person name="Scheremetjew M."/>
            <person name="Finn R."/>
            <person name="Kale V."/>
            <person name="Holt S."/>
            <person name="Cochrane G."/>
            <person name="Meng A."/>
            <person name="Brown T."/>
            <person name="Cohen L."/>
        </authorList>
    </citation>
    <scope>NUCLEOTIDE SEQUENCE</scope>
    <source>
        <strain evidence="2">CCMP443</strain>
    </source>
</reference>
<dbReference type="AlphaFoldDB" id="A0A7S0YLK5"/>
<evidence type="ECO:0000256" key="1">
    <source>
        <dbReference type="SAM" id="SignalP"/>
    </source>
</evidence>
<proteinExistence type="predicted"/>
<keyword evidence="1" id="KW-0732">Signal</keyword>
<dbReference type="EMBL" id="HBFN01004767">
    <property type="protein sequence ID" value="CAD8782506.1"/>
    <property type="molecule type" value="Transcribed_RNA"/>
</dbReference>